<evidence type="ECO:0000313" key="7">
    <source>
        <dbReference type="Proteomes" id="UP000324358"/>
    </source>
</evidence>
<dbReference type="InterPro" id="IPR027417">
    <property type="entry name" value="P-loop_NTPase"/>
</dbReference>
<dbReference type="NCBIfam" id="NF008453">
    <property type="entry name" value="PRK11308.1"/>
    <property type="match status" value="2"/>
</dbReference>
<dbReference type="InterPro" id="IPR013563">
    <property type="entry name" value="Oligopep_ABC_C"/>
</dbReference>
<evidence type="ECO:0000256" key="4">
    <source>
        <dbReference type="ARBA" id="ARBA00022840"/>
    </source>
</evidence>
<comment type="caution">
    <text evidence="6">The sequence shown here is derived from an EMBL/GenBank/DDBJ whole genome shotgun (WGS) entry which is preliminary data.</text>
</comment>
<dbReference type="Pfam" id="PF00005">
    <property type="entry name" value="ABC_tran"/>
    <property type="match status" value="2"/>
</dbReference>
<evidence type="ECO:0000256" key="3">
    <source>
        <dbReference type="ARBA" id="ARBA00022741"/>
    </source>
</evidence>
<dbReference type="SUPFAM" id="SSF52540">
    <property type="entry name" value="P-loop containing nucleoside triphosphate hydrolases"/>
    <property type="match status" value="2"/>
</dbReference>
<dbReference type="Proteomes" id="UP000324358">
    <property type="component" value="Unassembled WGS sequence"/>
</dbReference>
<organism evidence="6 7">
    <name type="scientific">Bizionia algoritergicola</name>
    <dbReference type="NCBI Taxonomy" id="291187"/>
    <lineage>
        <taxon>Bacteria</taxon>
        <taxon>Pseudomonadati</taxon>
        <taxon>Bacteroidota</taxon>
        <taxon>Flavobacteriia</taxon>
        <taxon>Flavobacteriales</taxon>
        <taxon>Flavobacteriaceae</taxon>
        <taxon>Bizionia</taxon>
    </lineage>
</organism>
<feature type="domain" description="ABC transporter" evidence="5">
    <location>
        <begin position="306"/>
        <end position="556"/>
    </location>
</feature>
<evidence type="ECO:0000256" key="2">
    <source>
        <dbReference type="ARBA" id="ARBA00022448"/>
    </source>
</evidence>
<keyword evidence="4 6" id="KW-0067">ATP-binding</keyword>
<keyword evidence="2" id="KW-0813">Transport</keyword>
<comment type="similarity">
    <text evidence="1">Belongs to the ABC transporter superfamily.</text>
</comment>
<dbReference type="InterPro" id="IPR003439">
    <property type="entry name" value="ABC_transporter-like_ATP-bd"/>
</dbReference>
<dbReference type="PANTHER" id="PTHR43776">
    <property type="entry name" value="TRANSPORT ATP-BINDING PROTEIN"/>
    <property type="match status" value="1"/>
</dbReference>
<dbReference type="Gene3D" id="3.40.50.300">
    <property type="entry name" value="P-loop containing nucleotide triphosphate hydrolases"/>
    <property type="match status" value="2"/>
</dbReference>
<dbReference type="InterPro" id="IPR003593">
    <property type="entry name" value="AAA+_ATPase"/>
</dbReference>
<dbReference type="PANTHER" id="PTHR43776:SF7">
    <property type="entry name" value="D,D-DIPEPTIDE TRANSPORT ATP-BINDING PROTEIN DDPF-RELATED"/>
    <property type="match status" value="1"/>
</dbReference>
<reference evidence="6 7" key="1">
    <citation type="submission" date="2019-08" db="EMBL/GenBank/DDBJ databases">
        <title>Genomes of Antarctic Bizionia species.</title>
        <authorList>
            <person name="Bowman J.P."/>
        </authorList>
    </citation>
    <scope>NUCLEOTIDE SEQUENCE [LARGE SCALE GENOMIC DNA]</scope>
    <source>
        <strain evidence="6 7">APA-1</strain>
    </source>
</reference>
<dbReference type="NCBIfam" id="NF007739">
    <property type="entry name" value="PRK10419.1"/>
    <property type="match status" value="2"/>
</dbReference>
<dbReference type="InterPro" id="IPR017871">
    <property type="entry name" value="ABC_transporter-like_CS"/>
</dbReference>
<evidence type="ECO:0000313" key="6">
    <source>
        <dbReference type="EMBL" id="TYB75006.1"/>
    </source>
</evidence>
<dbReference type="RefSeq" id="WP_066256198.1">
    <property type="nucleotide sequence ID" value="NZ_VSKL01000001.1"/>
</dbReference>
<dbReference type="PROSITE" id="PS50893">
    <property type="entry name" value="ABC_TRANSPORTER_2"/>
    <property type="match status" value="2"/>
</dbReference>
<feature type="domain" description="ABC transporter" evidence="5">
    <location>
        <begin position="7"/>
        <end position="258"/>
    </location>
</feature>
<accession>A0A5D0R2A6</accession>
<dbReference type="EMBL" id="VSKL01000001">
    <property type="protein sequence ID" value="TYB75006.1"/>
    <property type="molecule type" value="Genomic_DNA"/>
</dbReference>
<keyword evidence="7" id="KW-1185">Reference proteome</keyword>
<dbReference type="Pfam" id="PF08352">
    <property type="entry name" value="oligo_HPY"/>
    <property type="match status" value="2"/>
</dbReference>
<name>A0A5D0R2A6_9FLAO</name>
<dbReference type="InterPro" id="IPR050319">
    <property type="entry name" value="ABC_transp_ATP-bind"/>
</dbReference>
<dbReference type="OrthoDB" id="1115710at2"/>
<dbReference type="PROSITE" id="PS00211">
    <property type="entry name" value="ABC_TRANSPORTER_1"/>
    <property type="match status" value="2"/>
</dbReference>
<sequence length="563" mass="63024">MQTDKILEVTNLKISFSNNKIENEIIHGITYNLFPNEILGIVGESGSGKSVSSLAIMGLLPKHISKITEGAIRFENRDLTQISSKAFQKIRGNDIAMIFQEPMSSLNPSMRCGEQVREILLQHTNLSKSAAKAETIKLLEKVKLPNPERVFKAYPHEISGGQKQRVMIAMAIACKPKILIADEPTTALDVTVQKEIILLLKELQQTESMSILFISHDLSLISEISNRVLVMYQGHIVEQGLVTDIFNNPQHTYTKALINARPALDVRYKRLATIKDYMNDTIDKTVVSVEDRVKNHKKIYAKQPLLTVNNLDKIYFSKSGWFKKDVAFKAVNQVSFNLYEGETLGLVGESGCGKSTLANVILQLDKASAGQIIYKGNDITTLPKKAIRELRKDIQIIFQDPYASLNPRIPVGKAIMEPMKVHGIGTSDTDRKIRVLELLEKVGLDASFFSRYPHEFSGGQRQRIGIARTIALEPKLIICDESVSALDISVQAQVLNLLNDLKENFGFTYIFISHDLAVVKYMSDNLIVMNQGEIEEMNDADIIYANPQKAYTKKLIHAIPKGL</sequence>
<dbReference type="GO" id="GO:0005524">
    <property type="term" value="F:ATP binding"/>
    <property type="evidence" value="ECO:0007669"/>
    <property type="project" value="UniProtKB-KW"/>
</dbReference>
<evidence type="ECO:0000256" key="1">
    <source>
        <dbReference type="ARBA" id="ARBA00005417"/>
    </source>
</evidence>
<dbReference type="CDD" id="cd03257">
    <property type="entry name" value="ABC_NikE_OppD_transporters"/>
    <property type="match status" value="2"/>
</dbReference>
<dbReference type="FunFam" id="3.40.50.300:FF:000016">
    <property type="entry name" value="Oligopeptide ABC transporter ATP-binding component"/>
    <property type="match status" value="2"/>
</dbReference>
<dbReference type="SMART" id="SM00382">
    <property type="entry name" value="AAA"/>
    <property type="match status" value="2"/>
</dbReference>
<dbReference type="GO" id="GO:0016887">
    <property type="term" value="F:ATP hydrolysis activity"/>
    <property type="evidence" value="ECO:0007669"/>
    <property type="project" value="InterPro"/>
</dbReference>
<dbReference type="GO" id="GO:0055085">
    <property type="term" value="P:transmembrane transport"/>
    <property type="evidence" value="ECO:0007669"/>
    <property type="project" value="UniProtKB-ARBA"/>
</dbReference>
<dbReference type="GO" id="GO:0015833">
    <property type="term" value="P:peptide transport"/>
    <property type="evidence" value="ECO:0007669"/>
    <property type="project" value="InterPro"/>
</dbReference>
<protein>
    <submittedName>
        <fullName evidence="6">ABC transporter ATP-binding protein</fullName>
    </submittedName>
</protein>
<keyword evidence="3" id="KW-0547">Nucleotide-binding</keyword>
<dbReference type="AlphaFoldDB" id="A0A5D0R2A6"/>
<proteinExistence type="inferred from homology"/>
<gene>
    <name evidence="6" type="ORF">ES675_02405</name>
</gene>
<evidence type="ECO:0000259" key="5">
    <source>
        <dbReference type="PROSITE" id="PS50893"/>
    </source>
</evidence>